<name>A0ABY6YXI4_9ACTN</name>
<geneLocation type="plasmid" evidence="2 3">
    <name>p12A09</name>
</geneLocation>
<sequence length="372" mass="40043">MSEPMSLHAPRSEGDGYYAGRALQWVDSCPHMGHSEKTLLRVLTNLTLEYTQVRKLAPAALQKMIYVGAVDLGKAPKTISSSGLLRLLRALAALGQITDPDGGQLTFSSGEKAQLHGISMSIWRYPRHECGYARNSHDALAIITEGDSPRFGPTGLDIAATWPESTPDQAGQKSNQSGQKSNQSGQKSNQSGQKSNLDTQRDLQEDGPPLSSSLSSPSSSSSSPPPQSAQGKREEEEEMPSAPTSGAASVTLIQSLTDATEDEAAALVEIIRPKVKHTLSGLIRSMAKNDDLGQQLWSLRRQRAPQARPGAPVGRGGECSLHSQPSLPCRLCAQELRDEGEAARRNLMDLLEKEGPEARPDLVDLLKLEAVR</sequence>
<gene>
    <name evidence="2" type="ORF">OUQ99_31455</name>
</gene>
<protein>
    <submittedName>
        <fullName evidence="2">Uncharacterized protein</fullName>
    </submittedName>
</protein>
<evidence type="ECO:0000313" key="2">
    <source>
        <dbReference type="EMBL" id="WAE76828.1"/>
    </source>
</evidence>
<feature type="compositionally biased region" description="Low complexity" evidence="1">
    <location>
        <begin position="171"/>
        <end position="196"/>
    </location>
</feature>
<dbReference type="RefSeq" id="WP_267950594.1">
    <property type="nucleotide sequence ID" value="NZ_CP113265.1"/>
</dbReference>
<keyword evidence="2" id="KW-0614">Plasmid</keyword>
<dbReference type="Proteomes" id="UP001156498">
    <property type="component" value="Plasmid p12A09"/>
</dbReference>
<evidence type="ECO:0000256" key="1">
    <source>
        <dbReference type="SAM" id="MobiDB-lite"/>
    </source>
</evidence>
<reference evidence="2 3" key="1">
    <citation type="journal article" date="2013" name="Int. J. Syst. Evol. Microbiol.">
        <title>Description of Streptomonospora sediminis sp. nov. and Streptomonospora nanhaiensis sp. nov., and reclassification of Nocardiopsis arabia Hozzein &amp; Goodfellow 2008 as Streptomonospora arabica comb. nov. and emended description of the genus Streptomonospora.</title>
        <authorList>
            <person name="Zhang D.F."/>
            <person name="Pan H.Q."/>
            <person name="He J."/>
            <person name="Zhang X.M."/>
            <person name="Zhang Y.G."/>
            <person name="Klenk H.P."/>
            <person name="Hu J.C."/>
            <person name="Li W.J."/>
        </authorList>
    </citation>
    <scope>NUCLEOTIDE SEQUENCE [LARGE SCALE GENOMIC DNA]</scope>
    <source>
        <strain evidence="2 3">12A09</strain>
    </source>
</reference>
<accession>A0ABY6YXI4</accession>
<feature type="region of interest" description="Disordered" evidence="1">
    <location>
        <begin position="145"/>
        <end position="247"/>
    </location>
</feature>
<evidence type="ECO:0000313" key="3">
    <source>
        <dbReference type="Proteomes" id="UP001156498"/>
    </source>
</evidence>
<keyword evidence="3" id="KW-1185">Reference proteome</keyword>
<organism evidence="2 3">
    <name type="scientific">Streptomonospora nanhaiensis</name>
    <dbReference type="NCBI Taxonomy" id="1323731"/>
    <lineage>
        <taxon>Bacteria</taxon>
        <taxon>Bacillati</taxon>
        <taxon>Actinomycetota</taxon>
        <taxon>Actinomycetes</taxon>
        <taxon>Streptosporangiales</taxon>
        <taxon>Nocardiopsidaceae</taxon>
        <taxon>Streptomonospora</taxon>
    </lineage>
</organism>
<proteinExistence type="predicted"/>
<dbReference type="EMBL" id="CP113265">
    <property type="protein sequence ID" value="WAE76828.1"/>
    <property type="molecule type" value="Genomic_DNA"/>
</dbReference>
<feature type="compositionally biased region" description="Low complexity" evidence="1">
    <location>
        <begin position="208"/>
        <end position="222"/>
    </location>
</feature>